<dbReference type="PROSITE" id="PS00290">
    <property type="entry name" value="IG_MHC"/>
    <property type="match status" value="1"/>
</dbReference>
<keyword evidence="1" id="KW-1015">Disulfide bond</keyword>
<feature type="non-terminal residue" evidence="4">
    <location>
        <position position="1"/>
    </location>
</feature>
<comment type="caution">
    <text evidence="4">The sequence shown here is derived from an EMBL/GenBank/DDBJ whole genome shotgun (WGS) entry which is preliminary data.</text>
</comment>
<dbReference type="SUPFAM" id="SSF48726">
    <property type="entry name" value="Immunoglobulin"/>
    <property type="match status" value="1"/>
</dbReference>
<dbReference type="SMART" id="SM00407">
    <property type="entry name" value="IGc1"/>
    <property type="match status" value="1"/>
</dbReference>
<keyword evidence="2" id="KW-0393">Immunoglobulin domain</keyword>
<dbReference type="FunFam" id="2.60.40.10:FF:000283">
    <property type="entry name" value="Immunoglobulin kappa constant"/>
    <property type="match status" value="1"/>
</dbReference>
<protein>
    <submittedName>
        <fullName evidence="4">Ig kappa chain C region, A allele</fullName>
    </submittedName>
</protein>
<evidence type="ECO:0000256" key="1">
    <source>
        <dbReference type="ARBA" id="ARBA00023157"/>
    </source>
</evidence>
<evidence type="ECO:0000313" key="4">
    <source>
        <dbReference type="EMBL" id="RXM94251.1"/>
    </source>
</evidence>
<dbReference type="InterPro" id="IPR003006">
    <property type="entry name" value="Ig/MHC_CS"/>
</dbReference>
<dbReference type="InterPro" id="IPR013783">
    <property type="entry name" value="Ig-like_fold"/>
</dbReference>
<feature type="domain" description="Ig-like" evidence="3">
    <location>
        <begin position="1"/>
        <end position="98"/>
    </location>
</feature>
<accession>A0A444V1B7</accession>
<dbReference type="Proteomes" id="UP000289886">
    <property type="component" value="Unassembled WGS sequence"/>
</dbReference>
<sequence>PSSVSLLPPSKLELDSKSKATLVCLVNNFYPEIVDIKWTVDGAAQSTGVLTSTMKQKDGKYSASSSLTLTKAVWNSKEKYTCTVKHEAVSTPMSESISRSQCTLLDA</sequence>
<reference evidence="4 5" key="1">
    <citation type="submission" date="2019-01" db="EMBL/GenBank/DDBJ databases">
        <title>Draft Genome and Complete Hox-Cluster Characterization of the Sterlet Sturgeon (Acipenser ruthenus).</title>
        <authorList>
            <person name="Wei Q."/>
        </authorList>
    </citation>
    <scope>NUCLEOTIDE SEQUENCE [LARGE SCALE GENOMIC DNA]</scope>
    <source>
        <strain evidence="4">WHYD16114868_AA</strain>
        <tissue evidence="4">Blood</tissue>
    </source>
</reference>
<evidence type="ECO:0000256" key="2">
    <source>
        <dbReference type="ARBA" id="ARBA00023319"/>
    </source>
</evidence>
<dbReference type="InterPro" id="IPR036179">
    <property type="entry name" value="Ig-like_dom_sf"/>
</dbReference>
<gene>
    <name evidence="4" type="ORF">EOD39_18197</name>
</gene>
<dbReference type="InterPro" id="IPR050380">
    <property type="entry name" value="Immune_Resp_Modulators"/>
</dbReference>
<dbReference type="PROSITE" id="PS50835">
    <property type="entry name" value="IG_LIKE"/>
    <property type="match status" value="1"/>
</dbReference>
<dbReference type="EMBL" id="SCEB01003573">
    <property type="protein sequence ID" value="RXM94251.1"/>
    <property type="molecule type" value="Genomic_DNA"/>
</dbReference>
<organism evidence="4 5">
    <name type="scientific">Acipenser ruthenus</name>
    <name type="common">Sterlet sturgeon</name>
    <dbReference type="NCBI Taxonomy" id="7906"/>
    <lineage>
        <taxon>Eukaryota</taxon>
        <taxon>Metazoa</taxon>
        <taxon>Chordata</taxon>
        <taxon>Craniata</taxon>
        <taxon>Vertebrata</taxon>
        <taxon>Euteleostomi</taxon>
        <taxon>Actinopterygii</taxon>
        <taxon>Chondrostei</taxon>
        <taxon>Acipenseriformes</taxon>
        <taxon>Acipenseridae</taxon>
        <taxon>Acipenser</taxon>
    </lineage>
</organism>
<proteinExistence type="predicted"/>
<evidence type="ECO:0000313" key="5">
    <source>
        <dbReference type="Proteomes" id="UP000289886"/>
    </source>
</evidence>
<dbReference type="InterPro" id="IPR007110">
    <property type="entry name" value="Ig-like_dom"/>
</dbReference>
<keyword evidence="5" id="KW-1185">Reference proteome</keyword>
<evidence type="ECO:0000259" key="3">
    <source>
        <dbReference type="PROSITE" id="PS50835"/>
    </source>
</evidence>
<dbReference type="PANTHER" id="PTHR23411">
    <property type="entry name" value="TAPASIN"/>
    <property type="match status" value="1"/>
</dbReference>
<dbReference type="InterPro" id="IPR003597">
    <property type="entry name" value="Ig_C1-set"/>
</dbReference>
<name>A0A444V1B7_ACIRT</name>
<dbReference type="Gene3D" id="2.60.40.10">
    <property type="entry name" value="Immunoglobulins"/>
    <property type="match status" value="1"/>
</dbReference>
<dbReference type="Pfam" id="PF07654">
    <property type="entry name" value="C1-set"/>
    <property type="match status" value="1"/>
</dbReference>
<dbReference type="AlphaFoldDB" id="A0A444V1B7"/>